<comment type="caution">
    <text evidence="2">The sequence shown here is derived from an EMBL/GenBank/DDBJ whole genome shotgun (WGS) entry which is preliminary data.</text>
</comment>
<organism evidence="2 3">
    <name type="scientific">Vibrio owensii</name>
    <dbReference type="NCBI Taxonomy" id="696485"/>
    <lineage>
        <taxon>Bacteria</taxon>
        <taxon>Pseudomonadati</taxon>
        <taxon>Pseudomonadota</taxon>
        <taxon>Gammaproteobacteria</taxon>
        <taxon>Vibrionales</taxon>
        <taxon>Vibrionaceae</taxon>
        <taxon>Vibrio</taxon>
    </lineage>
</organism>
<dbReference type="PROSITE" id="PS51257">
    <property type="entry name" value="PROKAR_LIPOPROTEIN"/>
    <property type="match status" value="1"/>
</dbReference>
<dbReference type="InterPro" id="IPR021242">
    <property type="entry name" value="DUF2799"/>
</dbReference>
<keyword evidence="1" id="KW-0732">Signal</keyword>
<feature type="signal peptide" evidence="1">
    <location>
        <begin position="1"/>
        <end position="18"/>
    </location>
</feature>
<dbReference type="AlphaFoldDB" id="A0AAU9PYA6"/>
<dbReference type="EMBL" id="CAKMTQ010000001">
    <property type="protein sequence ID" value="CAH1520997.1"/>
    <property type="molecule type" value="Genomic_DNA"/>
</dbReference>
<reference evidence="2" key="1">
    <citation type="submission" date="2022-01" db="EMBL/GenBank/DDBJ databases">
        <authorList>
            <person name="Lagorce A."/>
        </authorList>
    </citation>
    <scope>NUCLEOTIDE SEQUENCE</scope>
    <source>
        <strain evidence="2">Th15_F1_D04</strain>
    </source>
</reference>
<name>A0AAU9PYA6_9VIBR</name>
<dbReference type="Pfam" id="PF10973">
    <property type="entry name" value="DUF2799"/>
    <property type="match status" value="1"/>
</dbReference>
<evidence type="ECO:0000313" key="3">
    <source>
        <dbReference type="Proteomes" id="UP001295420"/>
    </source>
</evidence>
<evidence type="ECO:0000313" key="2">
    <source>
        <dbReference type="EMBL" id="CAH1520997.1"/>
    </source>
</evidence>
<proteinExistence type="predicted"/>
<evidence type="ECO:0000256" key="1">
    <source>
        <dbReference type="SAM" id="SignalP"/>
    </source>
</evidence>
<accession>A0AAU9PYA6</accession>
<evidence type="ECO:0008006" key="4">
    <source>
        <dbReference type="Google" id="ProtNLM"/>
    </source>
</evidence>
<sequence>MKIKLLLLVSGAAMMGCASEPVDLTTITNWQKYGFEQANKGNVMLSDSEISADDFALYKQGYEVGKKAYCSQDAYNLGMRGNTYHGICDDVSQDFKTQYELGRLEYLALKEKFDSE</sequence>
<dbReference type="RefSeq" id="WP_005442928.1">
    <property type="nucleotide sequence ID" value="NZ_BBLB01000008.1"/>
</dbReference>
<protein>
    <recommendedName>
        <fullName evidence="4">DUF2799 domain-containing protein</fullName>
    </recommendedName>
</protein>
<gene>
    <name evidence="2" type="ORF">THF1D04_10577</name>
</gene>
<dbReference type="Proteomes" id="UP001295420">
    <property type="component" value="Unassembled WGS sequence"/>
</dbReference>
<feature type="chain" id="PRO_5043863321" description="DUF2799 domain-containing protein" evidence="1">
    <location>
        <begin position="19"/>
        <end position="116"/>
    </location>
</feature>